<evidence type="ECO:0000313" key="1">
    <source>
        <dbReference type="EMBL" id="AQK92906.1"/>
    </source>
</evidence>
<sequence length="68" mass="7801">MPRLNDLYQRGNARGVAPPDLQKKQMFLVLDVFCADYKEELGKRRLGELDMKKVPVQVSLPNFYGLCS</sequence>
<name>A0A1D6FML6_MAIZE</name>
<organism evidence="1">
    <name type="scientific">Zea mays</name>
    <name type="common">Maize</name>
    <dbReference type="NCBI Taxonomy" id="4577"/>
    <lineage>
        <taxon>Eukaryota</taxon>
        <taxon>Viridiplantae</taxon>
        <taxon>Streptophyta</taxon>
        <taxon>Embryophyta</taxon>
        <taxon>Tracheophyta</taxon>
        <taxon>Spermatophyta</taxon>
        <taxon>Magnoliopsida</taxon>
        <taxon>Liliopsida</taxon>
        <taxon>Poales</taxon>
        <taxon>Poaceae</taxon>
        <taxon>PACMAD clade</taxon>
        <taxon>Panicoideae</taxon>
        <taxon>Andropogonodae</taxon>
        <taxon>Andropogoneae</taxon>
        <taxon>Tripsacinae</taxon>
        <taxon>Zea</taxon>
    </lineage>
</organism>
<accession>A0A1D6FML6</accession>
<dbReference type="EMBL" id="CM000784">
    <property type="protein sequence ID" value="AQK92906.1"/>
    <property type="molecule type" value="Genomic_DNA"/>
</dbReference>
<dbReference type="InParanoid" id="A0A1D6FML6"/>
<protein>
    <submittedName>
        <fullName evidence="1">Uncharacterized protein</fullName>
    </submittedName>
</protein>
<gene>
    <name evidence="1" type="ORF">ZEAMMB73_Zm00001d009881</name>
</gene>
<reference evidence="1" key="1">
    <citation type="submission" date="2015-12" db="EMBL/GenBank/DDBJ databases">
        <title>Update maize B73 reference genome by single molecule sequencing technologies.</title>
        <authorList>
            <consortium name="Maize Genome Sequencing Project"/>
            <person name="Ware D."/>
        </authorList>
    </citation>
    <scope>NUCLEOTIDE SEQUENCE</scope>
    <source>
        <tissue evidence="1">Seedling</tissue>
    </source>
</reference>
<proteinExistence type="predicted"/>
<dbReference type="AlphaFoldDB" id="A0A1D6FML6"/>